<reference evidence="11 12" key="1">
    <citation type="submission" date="2019-04" db="EMBL/GenBank/DDBJ databases">
        <authorList>
            <person name="Jiang L."/>
        </authorList>
    </citation>
    <scope>NUCLEOTIDE SEQUENCE [LARGE SCALE GENOMIC DNA]</scope>
    <source>
        <strain evidence="11 12">YIM 131861</strain>
    </source>
</reference>
<organism evidence="11 12">
    <name type="scientific">Orlajensenia flava</name>
    <dbReference type="NCBI Taxonomy" id="2565934"/>
    <lineage>
        <taxon>Bacteria</taxon>
        <taxon>Bacillati</taxon>
        <taxon>Actinomycetota</taxon>
        <taxon>Actinomycetes</taxon>
        <taxon>Micrococcales</taxon>
        <taxon>Microbacteriaceae</taxon>
        <taxon>Orlajensenia</taxon>
    </lineage>
</organism>
<feature type="transmembrane region" description="Helical" evidence="9">
    <location>
        <begin position="322"/>
        <end position="345"/>
    </location>
</feature>
<protein>
    <recommendedName>
        <fullName evidence="1">non-specific serine/threonine protein kinase</fullName>
        <ecNumber evidence="1">2.7.11.1</ecNumber>
    </recommendedName>
</protein>
<comment type="caution">
    <text evidence="11">The sequence shown here is derived from an EMBL/GenBank/DDBJ whole genome shotgun (WGS) entry which is preliminary data.</text>
</comment>
<proteinExistence type="predicted"/>
<evidence type="ECO:0000256" key="5">
    <source>
        <dbReference type="ARBA" id="ARBA00022777"/>
    </source>
</evidence>
<keyword evidence="9" id="KW-1133">Transmembrane helix</keyword>
<keyword evidence="6 7" id="KW-0067">ATP-binding</keyword>
<feature type="region of interest" description="Disordered" evidence="8">
    <location>
        <begin position="288"/>
        <end position="316"/>
    </location>
</feature>
<evidence type="ECO:0000256" key="2">
    <source>
        <dbReference type="ARBA" id="ARBA00022527"/>
    </source>
</evidence>
<evidence type="ECO:0000313" key="11">
    <source>
        <dbReference type="EMBL" id="THG32627.1"/>
    </source>
</evidence>
<dbReference type="InterPro" id="IPR011009">
    <property type="entry name" value="Kinase-like_dom_sf"/>
</dbReference>
<dbReference type="Proteomes" id="UP000307380">
    <property type="component" value="Unassembled WGS sequence"/>
</dbReference>
<dbReference type="SMART" id="SM00220">
    <property type="entry name" value="S_TKc"/>
    <property type="match status" value="1"/>
</dbReference>
<dbReference type="AlphaFoldDB" id="A0A4V3WTN0"/>
<name>A0A4V3WTN0_9MICO</name>
<evidence type="ECO:0000256" key="4">
    <source>
        <dbReference type="ARBA" id="ARBA00022741"/>
    </source>
</evidence>
<evidence type="ECO:0000256" key="8">
    <source>
        <dbReference type="SAM" id="MobiDB-lite"/>
    </source>
</evidence>
<evidence type="ECO:0000259" key="10">
    <source>
        <dbReference type="PROSITE" id="PS50011"/>
    </source>
</evidence>
<evidence type="ECO:0000256" key="7">
    <source>
        <dbReference type="PROSITE-ProRule" id="PRU10141"/>
    </source>
</evidence>
<dbReference type="GO" id="GO:0005524">
    <property type="term" value="F:ATP binding"/>
    <property type="evidence" value="ECO:0007669"/>
    <property type="project" value="UniProtKB-UniRule"/>
</dbReference>
<evidence type="ECO:0000256" key="9">
    <source>
        <dbReference type="SAM" id="Phobius"/>
    </source>
</evidence>
<dbReference type="EC" id="2.7.11.1" evidence="1"/>
<dbReference type="InterPro" id="IPR017441">
    <property type="entry name" value="Protein_kinase_ATP_BS"/>
</dbReference>
<dbReference type="GO" id="GO:0004674">
    <property type="term" value="F:protein serine/threonine kinase activity"/>
    <property type="evidence" value="ECO:0007669"/>
    <property type="project" value="UniProtKB-KW"/>
</dbReference>
<dbReference type="PROSITE" id="PS00107">
    <property type="entry name" value="PROTEIN_KINASE_ATP"/>
    <property type="match status" value="1"/>
</dbReference>
<dbReference type="PANTHER" id="PTHR43289:SF6">
    <property type="entry name" value="SERINE_THREONINE-PROTEIN KINASE NEKL-3"/>
    <property type="match status" value="1"/>
</dbReference>
<feature type="domain" description="Protein kinase" evidence="10">
    <location>
        <begin position="18"/>
        <end position="280"/>
    </location>
</feature>
<gene>
    <name evidence="11" type="ORF">E6C70_12860</name>
</gene>
<keyword evidence="2 11" id="KW-0723">Serine/threonine-protein kinase</keyword>
<dbReference type="Pfam" id="PF00069">
    <property type="entry name" value="Pkinase"/>
    <property type="match status" value="1"/>
</dbReference>
<dbReference type="CDD" id="cd14014">
    <property type="entry name" value="STKc_PknB_like"/>
    <property type="match status" value="1"/>
</dbReference>
<evidence type="ECO:0000256" key="6">
    <source>
        <dbReference type="ARBA" id="ARBA00022840"/>
    </source>
</evidence>
<evidence type="ECO:0000313" key="12">
    <source>
        <dbReference type="Proteomes" id="UP000307380"/>
    </source>
</evidence>
<feature type="binding site" evidence="7">
    <location>
        <position position="47"/>
    </location>
    <ligand>
        <name>ATP</name>
        <dbReference type="ChEBI" id="CHEBI:30616"/>
    </ligand>
</feature>
<dbReference type="InterPro" id="IPR008271">
    <property type="entry name" value="Ser/Thr_kinase_AS"/>
</dbReference>
<dbReference type="OrthoDB" id="9762169at2"/>
<dbReference type="SUPFAM" id="SSF56112">
    <property type="entry name" value="Protein kinase-like (PK-like)"/>
    <property type="match status" value="1"/>
</dbReference>
<evidence type="ECO:0000256" key="1">
    <source>
        <dbReference type="ARBA" id="ARBA00012513"/>
    </source>
</evidence>
<keyword evidence="3" id="KW-0808">Transferase</keyword>
<dbReference type="PANTHER" id="PTHR43289">
    <property type="entry name" value="MITOGEN-ACTIVATED PROTEIN KINASE KINASE KINASE 20-RELATED"/>
    <property type="match status" value="1"/>
</dbReference>
<accession>A0A4V3WTN0</accession>
<dbReference type="InterPro" id="IPR000719">
    <property type="entry name" value="Prot_kinase_dom"/>
</dbReference>
<keyword evidence="4 7" id="KW-0547">Nucleotide-binding</keyword>
<keyword evidence="9" id="KW-0472">Membrane</keyword>
<evidence type="ECO:0000256" key="3">
    <source>
        <dbReference type="ARBA" id="ARBA00022679"/>
    </source>
</evidence>
<keyword evidence="9" id="KW-0812">Transmembrane</keyword>
<keyword evidence="5 11" id="KW-0418">Kinase</keyword>
<dbReference type="PROSITE" id="PS00108">
    <property type="entry name" value="PROTEIN_KINASE_ST"/>
    <property type="match status" value="1"/>
</dbReference>
<dbReference type="EMBL" id="SSSN01000009">
    <property type="protein sequence ID" value="THG32627.1"/>
    <property type="molecule type" value="Genomic_DNA"/>
</dbReference>
<sequence length="351" mass="38092">MNEAAHPLPASGQQTGRYVFEEHIGTGGMAEVYRARDNHLGREVAIKLFRAEAATPYDEVRREREIQLLGSLRHPGLVEIFDAGSFDDRGSLRRYIAMEYIEGNSVATRLRSGALSARLVADIGAQVADALAHVHSHDVVHRDVKPDNILLTEQAAYGYTLIAKLADFGIAQFTDATRFTDHNSVLGTAQYISPEQASGQEVGAPTDIYSLGLTLLESLTGEREYQGTAIEAALARLSRSPSVPEDLSDEWRDILTAMTATDPQARPTAHEVAATLRDIIRASILEGRAKHTSRRSRRAANAERGSARATVRSADRDRQRKPWVLTTAIVGLAGVVVGTVVGVLLGTHVIG</sequence>
<dbReference type="Gene3D" id="1.10.510.10">
    <property type="entry name" value="Transferase(Phosphotransferase) domain 1"/>
    <property type="match status" value="1"/>
</dbReference>
<dbReference type="PROSITE" id="PS50011">
    <property type="entry name" value="PROTEIN_KINASE_DOM"/>
    <property type="match status" value="1"/>
</dbReference>
<dbReference type="Gene3D" id="3.30.200.20">
    <property type="entry name" value="Phosphorylase Kinase, domain 1"/>
    <property type="match status" value="1"/>
</dbReference>
<keyword evidence="12" id="KW-1185">Reference proteome</keyword>
<dbReference type="RefSeq" id="WP_136424930.1">
    <property type="nucleotide sequence ID" value="NZ_SSSN01000009.1"/>
</dbReference>